<dbReference type="Pfam" id="PF17937">
    <property type="entry name" value="TetR_C_28"/>
    <property type="match status" value="1"/>
</dbReference>
<dbReference type="EMBL" id="JANLCK010000004">
    <property type="protein sequence ID" value="MCS5726269.1"/>
    <property type="molecule type" value="Genomic_DNA"/>
</dbReference>
<organism evidence="4 5">
    <name type="scientific">Herbiconiux oxytropis</name>
    <dbReference type="NCBI Taxonomy" id="2970915"/>
    <lineage>
        <taxon>Bacteria</taxon>
        <taxon>Bacillati</taxon>
        <taxon>Actinomycetota</taxon>
        <taxon>Actinomycetes</taxon>
        <taxon>Micrococcales</taxon>
        <taxon>Microbacteriaceae</taxon>
        <taxon>Herbiconiux</taxon>
    </lineage>
</organism>
<dbReference type="Proteomes" id="UP001165587">
    <property type="component" value="Unassembled WGS sequence"/>
</dbReference>
<dbReference type="InterPro" id="IPR041479">
    <property type="entry name" value="TetR_CgmR_C"/>
</dbReference>
<gene>
    <name evidence="4" type="ORF">N1028_10230</name>
</gene>
<proteinExistence type="predicted"/>
<reference evidence="4" key="1">
    <citation type="submission" date="2022-08" db="EMBL/GenBank/DDBJ databases">
        <authorList>
            <person name="Deng Y."/>
            <person name="Han X.-F."/>
            <person name="Zhang Y.-Q."/>
        </authorList>
    </citation>
    <scope>NUCLEOTIDE SEQUENCE</scope>
    <source>
        <strain evidence="4">CPCC 203407</strain>
    </source>
</reference>
<comment type="caution">
    <text evidence="4">The sequence shown here is derived from an EMBL/GenBank/DDBJ whole genome shotgun (WGS) entry which is preliminary data.</text>
</comment>
<protein>
    <submittedName>
        <fullName evidence="4">TetR/AcrR family transcriptional regulator</fullName>
    </submittedName>
</protein>
<evidence type="ECO:0000259" key="3">
    <source>
        <dbReference type="PROSITE" id="PS50977"/>
    </source>
</evidence>
<dbReference type="PRINTS" id="PR00455">
    <property type="entry name" value="HTHTETR"/>
</dbReference>
<dbReference type="AlphaFoldDB" id="A0AA41XHC5"/>
<dbReference type="Gene3D" id="1.10.357.10">
    <property type="entry name" value="Tetracycline Repressor, domain 2"/>
    <property type="match status" value="1"/>
</dbReference>
<evidence type="ECO:0000313" key="5">
    <source>
        <dbReference type="Proteomes" id="UP001165587"/>
    </source>
</evidence>
<dbReference type="GO" id="GO:0003677">
    <property type="term" value="F:DNA binding"/>
    <property type="evidence" value="ECO:0007669"/>
    <property type="project" value="UniProtKB-UniRule"/>
</dbReference>
<accession>A0AA41XHC5</accession>
<keyword evidence="5" id="KW-1185">Reference proteome</keyword>
<dbReference type="SUPFAM" id="SSF46689">
    <property type="entry name" value="Homeodomain-like"/>
    <property type="match status" value="1"/>
</dbReference>
<dbReference type="PROSITE" id="PS50977">
    <property type="entry name" value="HTH_TETR_2"/>
    <property type="match status" value="1"/>
</dbReference>
<evidence type="ECO:0000256" key="2">
    <source>
        <dbReference type="PROSITE-ProRule" id="PRU00335"/>
    </source>
</evidence>
<dbReference type="InterPro" id="IPR001647">
    <property type="entry name" value="HTH_TetR"/>
</dbReference>
<name>A0AA41XHC5_9MICO</name>
<keyword evidence="1 2" id="KW-0238">DNA-binding</keyword>
<evidence type="ECO:0000256" key="1">
    <source>
        <dbReference type="ARBA" id="ARBA00023125"/>
    </source>
</evidence>
<dbReference type="InterPro" id="IPR009057">
    <property type="entry name" value="Homeodomain-like_sf"/>
</dbReference>
<sequence>MQSDARAHILETMRELTIRAGALPSMDAVAKAAGVSKGGLTHHFPNRPALLGALVEMVGLRTTETFERARLSAPVSRAYLETSVPDSGELDDFFVIFTCYQAMRAAGIEGHPSFDAFVVDLTRALTAEFGDPFQALIVRLVGDGLLLNSVMGTPVPAEERDALIEHFSRAASGPTPSRTSSTTESTS</sequence>
<feature type="DNA-binding region" description="H-T-H motif" evidence="2">
    <location>
        <begin position="25"/>
        <end position="44"/>
    </location>
</feature>
<dbReference type="Pfam" id="PF00440">
    <property type="entry name" value="TetR_N"/>
    <property type="match status" value="1"/>
</dbReference>
<feature type="domain" description="HTH tetR-type" evidence="3">
    <location>
        <begin position="3"/>
        <end position="62"/>
    </location>
</feature>
<evidence type="ECO:0000313" key="4">
    <source>
        <dbReference type="EMBL" id="MCS5726269.1"/>
    </source>
</evidence>
<dbReference type="RefSeq" id="WP_259527718.1">
    <property type="nucleotide sequence ID" value="NZ_JANLCK010000004.1"/>
</dbReference>